<dbReference type="EMBL" id="JAMZMK010011301">
    <property type="protein sequence ID" value="KAI7727899.1"/>
    <property type="molecule type" value="Genomic_DNA"/>
</dbReference>
<dbReference type="AlphaFoldDB" id="A0AAD5G3X2"/>
<evidence type="ECO:0000313" key="3">
    <source>
        <dbReference type="Proteomes" id="UP001206925"/>
    </source>
</evidence>
<feature type="compositionally biased region" description="Basic and acidic residues" evidence="1">
    <location>
        <begin position="157"/>
        <end position="168"/>
    </location>
</feature>
<keyword evidence="3" id="KW-1185">Reference proteome</keyword>
<protein>
    <submittedName>
        <fullName evidence="2">Uncharacterized protein</fullName>
    </submittedName>
</protein>
<sequence length="191" mass="20700">MEGVSKPSDVMKAAYSTLAMHCTAKLIKDDKYDNNSDKKVKYVNVVKRLLSVRVSEMERCGVGLVQDDVVKWVRDVEGGAVDVEVCENVLEMFMEVDVVKSVGRYVDEAKEEMGCSFLEEACEAVLRDGGLSRVIGLDDGAEFRRGLNDDGGGSGKGNEELRAHEDGVSKLNSQSKDSVPTDDAGANSKGN</sequence>
<proteinExistence type="predicted"/>
<comment type="caution">
    <text evidence="2">The sequence shown here is derived from an EMBL/GenBank/DDBJ whole genome shotgun (WGS) entry which is preliminary data.</text>
</comment>
<dbReference type="PANTHER" id="PTHR46993:SF6">
    <property type="entry name" value="MYB TRANSCRIPTION FACTOR"/>
    <property type="match status" value="1"/>
</dbReference>
<dbReference type="PANTHER" id="PTHR46993">
    <property type="entry name" value="MYB TRANSCRIPTION FACTOR"/>
    <property type="match status" value="1"/>
</dbReference>
<accession>A0AAD5G3X2</accession>
<organism evidence="2 3">
    <name type="scientific">Ambrosia artemisiifolia</name>
    <name type="common">Common ragweed</name>
    <dbReference type="NCBI Taxonomy" id="4212"/>
    <lineage>
        <taxon>Eukaryota</taxon>
        <taxon>Viridiplantae</taxon>
        <taxon>Streptophyta</taxon>
        <taxon>Embryophyta</taxon>
        <taxon>Tracheophyta</taxon>
        <taxon>Spermatophyta</taxon>
        <taxon>Magnoliopsida</taxon>
        <taxon>eudicotyledons</taxon>
        <taxon>Gunneridae</taxon>
        <taxon>Pentapetalae</taxon>
        <taxon>asterids</taxon>
        <taxon>campanulids</taxon>
        <taxon>Asterales</taxon>
        <taxon>Asteraceae</taxon>
        <taxon>Asteroideae</taxon>
        <taxon>Heliantheae alliance</taxon>
        <taxon>Heliantheae</taxon>
        <taxon>Ambrosia</taxon>
    </lineage>
</organism>
<feature type="region of interest" description="Disordered" evidence="1">
    <location>
        <begin position="146"/>
        <end position="191"/>
    </location>
</feature>
<name>A0AAD5G3X2_AMBAR</name>
<feature type="non-terminal residue" evidence="2">
    <location>
        <position position="191"/>
    </location>
</feature>
<gene>
    <name evidence="2" type="ORF">M8C21_010188</name>
</gene>
<dbReference type="Proteomes" id="UP001206925">
    <property type="component" value="Unassembled WGS sequence"/>
</dbReference>
<evidence type="ECO:0000313" key="2">
    <source>
        <dbReference type="EMBL" id="KAI7727899.1"/>
    </source>
</evidence>
<evidence type="ECO:0000256" key="1">
    <source>
        <dbReference type="SAM" id="MobiDB-lite"/>
    </source>
</evidence>
<reference evidence="2" key="1">
    <citation type="submission" date="2022-06" db="EMBL/GenBank/DDBJ databases">
        <title>Uncovering the hologenomic basis of an extraordinary plant invasion.</title>
        <authorList>
            <person name="Bieker V.C."/>
            <person name="Martin M.D."/>
            <person name="Gilbert T."/>
            <person name="Hodgins K."/>
            <person name="Battlay P."/>
            <person name="Petersen B."/>
            <person name="Wilson J."/>
        </authorList>
    </citation>
    <scope>NUCLEOTIDE SEQUENCE</scope>
    <source>
        <strain evidence="2">AA19_3_7</strain>
        <tissue evidence="2">Leaf</tissue>
    </source>
</reference>